<evidence type="ECO:0000313" key="2">
    <source>
        <dbReference type="EMBL" id="GGB12901.1"/>
    </source>
</evidence>
<protein>
    <recommendedName>
        <fullName evidence="4">Tetratricopeptide repeat protein</fullName>
    </recommendedName>
</protein>
<dbReference type="Gene3D" id="1.10.10.1320">
    <property type="entry name" value="Anti-sigma factor, zinc-finger domain"/>
    <property type="match status" value="1"/>
</dbReference>
<dbReference type="AlphaFoldDB" id="A0A8J2UG34"/>
<gene>
    <name evidence="2" type="ORF">GCM10011511_40690</name>
</gene>
<comment type="caution">
    <text evidence="2">The sequence shown here is derived from an EMBL/GenBank/DDBJ whole genome shotgun (WGS) entry which is preliminary data.</text>
</comment>
<keyword evidence="1" id="KW-1133">Transmembrane helix</keyword>
<dbReference type="InterPro" id="IPR041916">
    <property type="entry name" value="Anti_sigma_zinc_sf"/>
</dbReference>
<sequence>MPTYDKEYIIRYVDDEMDDGERQQFEADLQNDPALGAEVALYRELKATLRQRLAPDAGTTALQDTLSAFNKEYFKKDTGAKRILLTRWVAGMAAAASVIIATVLLWPSDNKDLYQRLANTQMVGVTERGGNTDTLMQEAAVYFNRQEFAKALPLLDQAVKADTTNQLALFYRGVAGWHTGAVTAARNDLEKVYVGHSLLRYEAAFYLALSYAAEKNTAAALEWLHKIPAGTPVSDRAKELETNLK</sequence>
<organism evidence="2 3">
    <name type="scientific">Puia dinghuensis</name>
    <dbReference type="NCBI Taxonomy" id="1792502"/>
    <lineage>
        <taxon>Bacteria</taxon>
        <taxon>Pseudomonadati</taxon>
        <taxon>Bacteroidota</taxon>
        <taxon>Chitinophagia</taxon>
        <taxon>Chitinophagales</taxon>
        <taxon>Chitinophagaceae</taxon>
        <taxon>Puia</taxon>
    </lineage>
</organism>
<accession>A0A8J2UG34</accession>
<keyword evidence="3" id="KW-1185">Reference proteome</keyword>
<evidence type="ECO:0000313" key="3">
    <source>
        <dbReference type="Proteomes" id="UP000607559"/>
    </source>
</evidence>
<keyword evidence="1" id="KW-0812">Transmembrane</keyword>
<keyword evidence="1" id="KW-0472">Membrane</keyword>
<dbReference type="InterPro" id="IPR011990">
    <property type="entry name" value="TPR-like_helical_dom_sf"/>
</dbReference>
<feature type="transmembrane region" description="Helical" evidence="1">
    <location>
        <begin position="84"/>
        <end position="106"/>
    </location>
</feature>
<reference evidence="2" key="1">
    <citation type="journal article" date="2014" name="Int. J. Syst. Evol. Microbiol.">
        <title>Complete genome sequence of Corynebacterium casei LMG S-19264T (=DSM 44701T), isolated from a smear-ripened cheese.</title>
        <authorList>
            <consortium name="US DOE Joint Genome Institute (JGI-PGF)"/>
            <person name="Walter F."/>
            <person name="Albersmeier A."/>
            <person name="Kalinowski J."/>
            <person name="Ruckert C."/>
        </authorList>
    </citation>
    <scope>NUCLEOTIDE SEQUENCE</scope>
    <source>
        <strain evidence="2">CGMCC 1.15448</strain>
    </source>
</reference>
<reference evidence="2" key="2">
    <citation type="submission" date="2020-09" db="EMBL/GenBank/DDBJ databases">
        <authorList>
            <person name="Sun Q."/>
            <person name="Zhou Y."/>
        </authorList>
    </citation>
    <scope>NUCLEOTIDE SEQUENCE</scope>
    <source>
        <strain evidence="2">CGMCC 1.15448</strain>
    </source>
</reference>
<dbReference type="EMBL" id="BMJC01000004">
    <property type="protein sequence ID" value="GGB12901.1"/>
    <property type="molecule type" value="Genomic_DNA"/>
</dbReference>
<dbReference type="Proteomes" id="UP000607559">
    <property type="component" value="Unassembled WGS sequence"/>
</dbReference>
<evidence type="ECO:0000256" key="1">
    <source>
        <dbReference type="SAM" id="Phobius"/>
    </source>
</evidence>
<dbReference type="RefSeq" id="WP_188935134.1">
    <property type="nucleotide sequence ID" value="NZ_BMJC01000004.1"/>
</dbReference>
<dbReference type="Gene3D" id="1.25.40.10">
    <property type="entry name" value="Tetratricopeptide repeat domain"/>
    <property type="match status" value="1"/>
</dbReference>
<proteinExistence type="predicted"/>
<dbReference type="SUPFAM" id="SSF48452">
    <property type="entry name" value="TPR-like"/>
    <property type="match status" value="1"/>
</dbReference>
<name>A0A8J2UG34_9BACT</name>
<evidence type="ECO:0008006" key="4">
    <source>
        <dbReference type="Google" id="ProtNLM"/>
    </source>
</evidence>